<dbReference type="SFLD" id="SFLDS00003">
    <property type="entry name" value="Haloacid_Dehalogenase"/>
    <property type="match status" value="1"/>
</dbReference>
<evidence type="ECO:0000256" key="5">
    <source>
        <dbReference type="ARBA" id="ARBA00013078"/>
    </source>
</evidence>
<evidence type="ECO:0000256" key="6">
    <source>
        <dbReference type="ARBA" id="ARBA00022723"/>
    </source>
</evidence>
<dbReference type="InterPro" id="IPR023214">
    <property type="entry name" value="HAD_sf"/>
</dbReference>
<dbReference type="InterPro" id="IPR050155">
    <property type="entry name" value="HAD-like_hydrolase_sf"/>
</dbReference>
<dbReference type="GO" id="GO:0046872">
    <property type="term" value="F:metal ion binding"/>
    <property type="evidence" value="ECO:0007669"/>
    <property type="project" value="UniProtKB-KW"/>
</dbReference>
<dbReference type="FunFam" id="3.40.50.1000:FF:000022">
    <property type="entry name" value="Phosphoglycolate phosphatase"/>
    <property type="match status" value="1"/>
</dbReference>
<comment type="cofactor">
    <cofactor evidence="2">
        <name>Mg(2+)</name>
        <dbReference type="ChEBI" id="CHEBI:18420"/>
    </cofactor>
</comment>
<dbReference type="PANTHER" id="PTHR43434">
    <property type="entry name" value="PHOSPHOGLYCOLATE PHOSPHATASE"/>
    <property type="match status" value="1"/>
</dbReference>
<comment type="catalytic activity">
    <reaction evidence="1">
        <text>2-phosphoglycolate + H2O = glycolate + phosphate</text>
        <dbReference type="Rhea" id="RHEA:14369"/>
        <dbReference type="ChEBI" id="CHEBI:15377"/>
        <dbReference type="ChEBI" id="CHEBI:29805"/>
        <dbReference type="ChEBI" id="CHEBI:43474"/>
        <dbReference type="ChEBI" id="CHEBI:58033"/>
        <dbReference type="EC" id="3.1.3.18"/>
    </reaction>
</comment>
<dbReference type="EMBL" id="RCCI01000005">
    <property type="protein sequence ID" value="RLJ64775.1"/>
    <property type="molecule type" value="Genomic_DNA"/>
</dbReference>
<gene>
    <name evidence="11" type="ORF">DFR35_1423</name>
</gene>
<dbReference type="InterPro" id="IPR041492">
    <property type="entry name" value="HAD_2"/>
</dbReference>
<accession>A0A497XDZ6</accession>
<proteinExistence type="inferred from homology"/>
<dbReference type="GO" id="GO:0005829">
    <property type="term" value="C:cytosol"/>
    <property type="evidence" value="ECO:0007669"/>
    <property type="project" value="TreeGrafter"/>
</dbReference>
<evidence type="ECO:0000313" key="12">
    <source>
        <dbReference type="Proteomes" id="UP000268908"/>
    </source>
</evidence>
<evidence type="ECO:0000313" key="11">
    <source>
        <dbReference type="EMBL" id="RLJ64775.1"/>
    </source>
</evidence>
<dbReference type="SUPFAM" id="SSF56784">
    <property type="entry name" value="HAD-like"/>
    <property type="match status" value="1"/>
</dbReference>
<evidence type="ECO:0000256" key="4">
    <source>
        <dbReference type="ARBA" id="ARBA00006171"/>
    </source>
</evidence>
<dbReference type="InterPro" id="IPR023198">
    <property type="entry name" value="PGP-like_dom2"/>
</dbReference>
<evidence type="ECO:0000256" key="1">
    <source>
        <dbReference type="ARBA" id="ARBA00000830"/>
    </source>
</evidence>
<evidence type="ECO:0000256" key="2">
    <source>
        <dbReference type="ARBA" id="ARBA00001946"/>
    </source>
</evidence>
<dbReference type="SFLD" id="SFLDG01135">
    <property type="entry name" value="C1.5.6:_HAD__Beta-PGM__Phospha"/>
    <property type="match status" value="1"/>
</dbReference>
<keyword evidence="12" id="KW-1185">Reference proteome</keyword>
<dbReference type="Gene3D" id="3.40.50.1000">
    <property type="entry name" value="HAD superfamily/HAD-like"/>
    <property type="match status" value="1"/>
</dbReference>
<evidence type="ECO:0000256" key="10">
    <source>
        <dbReference type="ARBA" id="ARBA00059247"/>
    </source>
</evidence>
<dbReference type="PANTHER" id="PTHR43434:SF23">
    <property type="entry name" value="PHOSPHOGLYCOLATE PHOSPHATASE"/>
    <property type="match status" value="1"/>
</dbReference>
<comment type="similarity">
    <text evidence="4">Belongs to the HAD-like hydrolase superfamily. CbbY/CbbZ/Gph/YieH family.</text>
</comment>
<evidence type="ECO:0000256" key="3">
    <source>
        <dbReference type="ARBA" id="ARBA00004818"/>
    </source>
</evidence>
<dbReference type="RefSeq" id="WP_121241074.1">
    <property type="nucleotide sequence ID" value="NZ_BHVV01000006.1"/>
</dbReference>
<keyword evidence="6" id="KW-0479">Metal-binding</keyword>
<dbReference type="InterPro" id="IPR036412">
    <property type="entry name" value="HAD-like_sf"/>
</dbReference>
<evidence type="ECO:0000256" key="9">
    <source>
        <dbReference type="ARBA" id="ARBA00023277"/>
    </source>
</evidence>
<dbReference type="Pfam" id="PF13419">
    <property type="entry name" value="HAD_2"/>
    <property type="match status" value="1"/>
</dbReference>
<dbReference type="GO" id="GO:0005975">
    <property type="term" value="P:carbohydrate metabolic process"/>
    <property type="evidence" value="ECO:0007669"/>
    <property type="project" value="InterPro"/>
</dbReference>
<evidence type="ECO:0000256" key="7">
    <source>
        <dbReference type="ARBA" id="ARBA00022801"/>
    </source>
</evidence>
<comment type="pathway">
    <text evidence="3">Organic acid metabolism; glycolate biosynthesis; glycolate from 2-phosphoglycolate: step 1/1.</text>
</comment>
<keyword evidence="9" id="KW-0119">Carbohydrate metabolism</keyword>
<name>A0A497XDZ6_9PROT</name>
<dbReference type="NCBIfam" id="TIGR01449">
    <property type="entry name" value="PGP_bact"/>
    <property type="match status" value="1"/>
</dbReference>
<dbReference type="EC" id="3.1.3.18" evidence="5"/>
<dbReference type="Proteomes" id="UP000268908">
    <property type="component" value="Unassembled WGS sequence"/>
</dbReference>
<comment type="function">
    <text evidence="10">Specifically catalyzes the dephosphorylation of 2-phosphoglycolate. Is involved in the dissimilation of the intracellular 2-phosphoglycolate formed during the DNA repair of 3'-phosphoglycolate ends, a major class of DNA lesions induced by oxidative stress.</text>
</comment>
<dbReference type="OrthoDB" id="9776368at2"/>
<organism evidence="11 12">
    <name type="scientific">Sulfurisoma sediminicola</name>
    <dbReference type="NCBI Taxonomy" id="1381557"/>
    <lineage>
        <taxon>Bacteria</taxon>
        <taxon>Pseudomonadati</taxon>
        <taxon>Pseudomonadota</taxon>
        <taxon>Betaproteobacteria</taxon>
        <taxon>Nitrosomonadales</taxon>
        <taxon>Sterolibacteriaceae</taxon>
        <taxon>Sulfurisoma</taxon>
    </lineage>
</organism>
<keyword evidence="8" id="KW-0460">Magnesium</keyword>
<dbReference type="NCBIfam" id="TIGR01549">
    <property type="entry name" value="HAD-SF-IA-v1"/>
    <property type="match status" value="1"/>
</dbReference>
<dbReference type="AlphaFoldDB" id="A0A497XDZ6"/>
<dbReference type="Gene3D" id="1.10.150.240">
    <property type="entry name" value="Putative phosphatase, domain 2"/>
    <property type="match status" value="1"/>
</dbReference>
<dbReference type="SFLD" id="SFLDG01129">
    <property type="entry name" value="C1.5:_HAD__Beta-PGM__Phosphata"/>
    <property type="match status" value="1"/>
</dbReference>
<dbReference type="GO" id="GO:0008967">
    <property type="term" value="F:phosphoglycolate phosphatase activity"/>
    <property type="evidence" value="ECO:0007669"/>
    <property type="project" value="UniProtKB-EC"/>
</dbReference>
<protein>
    <recommendedName>
        <fullName evidence="5">phosphoglycolate phosphatase</fullName>
        <ecNumber evidence="5">3.1.3.18</ecNumber>
    </recommendedName>
</protein>
<dbReference type="GO" id="GO:0006281">
    <property type="term" value="P:DNA repair"/>
    <property type="evidence" value="ECO:0007669"/>
    <property type="project" value="TreeGrafter"/>
</dbReference>
<dbReference type="InterPro" id="IPR037512">
    <property type="entry name" value="PGPase_prok"/>
</dbReference>
<evidence type="ECO:0000256" key="8">
    <source>
        <dbReference type="ARBA" id="ARBA00022842"/>
    </source>
</evidence>
<reference evidence="11 12" key="1">
    <citation type="submission" date="2018-10" db="EMBL/GenBank/DDBJ databases">
        <title>Genomic Encyclopedia of Type Strains, Phase IV (KMG-IV): sequencing the most valuable type-strain genomes for metagenomic binning, comparative biology and taxonomic classification.</title>
        <authorList>
            <person name="Goeker M."/>
        </authorList>
    </citation>
    <scope>NUCLEOTIDE SEQUENCE [LARGE SCALE GENOMIC DNA]</scope>
    <source>
        <strain evidence="11 12">DSM 26916</strain>
    </source>
</reference>
<comment type="caution">
    <text evidence="11">The sequence shown here is derived from an EMBL/GenBank/DDBJ whole genome shotgun (WGS) entry which is preliminary data.</text>
</comment>
<sequence length="220" mass="22961">MPEAVFFDLDGTLADTAPDLGAALNRLLAEQGRAPLAHAVLRPHVSAGARGMLHVGFGIRPENPAYTSLRERFLDIYEQALCERTALFAGMETLLATLEAKGIAWGVVTNKPERFTLPLMEALGLAGRAAAIVGGDTTAKAKPDPLPLLHACTVAGVAATASAYVGDDLRDIQAGRAAGMRTFAAAWGYLGDGPPIGAWGADHLISEPAGLLEDIAHGSW</sequence>
<dbReference type="InterPro" id="IPR006439">
    <property type="entry name" value="HAD-SF_hydro_IA"/>
</dbReference>
<keyword evidence="7" id="KW-0378">Hydrolase</keyword>